<sequence>DTCRPLTKTHVSVKSMNRSVSPLIFVGHNHDSCPQIQAV</sequence>
<protein>
    <submittedName>
        <fullName evidence="1">Uncharacterized protein</fullName>
    </submittedName>
</protein>
<reference evidence="1" key="2">
    <citation type="submission" date="2016-06" db="EMBL/GenBank/DDBJ databases">
        <title>The genome of a short-lived fish provides insights into sex chromosome evolution and the genetic control of aging.</title>
        <authorList>
            <person name="Reichwald K."/>
            <person name="Felder M."/>
            <person name="Petzold A."/>
            <person name="Koch P."/>
            <person name="Groth M."/>
            <person name="Platzer M."/>
        </authorList>
    </citation>
    <scope>NUCLEOTIDE SEQUENCE</scope>
    <source>
        <tissue evidence="1">Brain</tissue>
    </source>
</reference>
<dbReference type="AlphaFoldDB" id="A0A1A8RLL6"/>
<proteinExistence type="predicted"/>
<dbReference type="EMBL" id="HAEH01017741">
    <property type="protein sequence ID" value="SBS06597.1"/>
    <property type="molecule type" value="Transcribed_RNA"/>
</dbReference>
<feature type="non-terminal residue" evidence="1">
    <location>
        <position position="39"/>
    </location>
</feature>
<feature type="non-terminal residue" evidence="1">
    <location>
        <position position="1"/>
    </location>
</feature>
<reference evidence="1" key="1">
    <citation type="submission" date="2016-05" db="EMBL/GenBank/DDBJ databases">
        <authorList>
            <person name="Lavstsen T."/>
            <person name="Jespersen J.S."/>
        </authorList>
    </citation>
    <scope>NUCLEOTIDE SEQUENCE</scope>
    <source>
        <tissue evidence="1">Brain</tissue>
    </source>
</reference>
<accession>A0A1A8RLL6</accession>
<name>A0A1A8RLL6_9TELE</name>
<gene>
    <name evidence="1" type="primary">Nfu_g_1_002168</name>
</gene>
<evidence type="ECO:0000313" key="1">
    <source>
        <dbReference type="EMBL" id="SBS06597.1"/>
    </source>
</evidence>
<organism evidence="1">
    <name type="scientific">Nothobranchius rachovii</name>
    <name type="common">bluefin notho</name>
    <dbReference type="NCBI Taxonomy" id="451742"/>
    <lineage>
        <taxon>Eukaryota</taxon>
        <taxon>Metazoa</taxon>
        <taxon>Chordata</taxon>
        <taxon>Craniata</taxon>
        <taxon>Vertebrata</taxon>
        <taxon>Euteleostomi</taxon>
        <taxon>Actinopterygii</taxon>
        <taxon>Neopterygii</taxon>
        <taxon>Teleostei</taxon>
        <taxon>Neoteleostei</taxon>
        <taxon>Acanthomorphata</taxon>
        <taxon>Ovalentaria</taxon>
        <taxon>Atherinomorphae</taxon>
        <taxon>Cyprinodontiformes</taxon>
        <taxon>Nothobranchiidae</taxon>
        <taxon>Nothobranchius</taxon>
    </lineage>
</organism>